<gene>
    <name evidence="6 9" type="primary">clpX</name>
    <name evidence="9" type="ORF">NCTC10918_00846</name>
</gene>
<dbReference type="InterPro" id="IPR004487">
    <property type="entry name" value="Clp_protease_ATP-bd_su_ClpX"/>
</dbReference>
<evidence type="ECO:0000256" key="5">
    <source>
        <dbReference type="ARBA" id="ARBA00023186"/>
    </source>
</evidence>
<comment type="function">
    <text evidence="6">ATP-dependent specificity component of the Clp protease. It directs the protease to specific substrates. Can perform chaperone functions in the absence of ClpP.</text>
</comment>
<keyword evidence="1 6" id="KW-0479">Metal-binding</keyword>
<feature type="binding site" evidence="6">
    <location>
        <begin position="142"/>
        <end position="149"/>
    </location>
    <ligand>
        <name>ATP</name>
        <dbReference type="ChEBI" id="CHEBI:30616"/>
    </ligand>
</feature>
<keyword evidence="4 6" id="KW-0067">ATP-binding</keyword>
<dbReference type="NCBIfam" id="TIGR00382">
    <property type="entry name" value="clpX"/>
    <property type="match status" value="1"/>
</dbReference>
<dbReference type="GO" id="GO:0008270">
    <property type="term" value="F:zinc ion binding"/>
    <property type="evidence" value="ECO:0007669"/>
    <property type="project" value="UniProtKB-UniRule"/>
</dbReference>
<dbReference type="Pfam" id="PF10431">
    <property type="entry name" value="ClpB_D2-small"/>
    <property type="match status" value="1"/>
</dbReference>
<dbReference type="GO" id="GO:0051301">
    <property type="term" value="P:cell division"/>
    <property type="evidence" value="ECO:0007669"/>
    <property type="project" value="TreeGrafter"/>
</dbReference>
<dbReference type="Pfam" id="PF07724">
    <property type="entry name" value="AAA_2"/>
    <property type="match status" value="1"/>
</dbReference>
<dbReference type="AlphaFoldDB" id="A0A3S4YKQ9"/>
<dbReference type="InterPro" id="IPR003959">
    <property type="entry name" value="ATPase_AAA_core"/>
</dbReference>
<dbReference type="Gene3D" id="6.20.220.10">
    <property type="entry name" value="ClpX chaperone, C4-type zinc finger domain"/>
    <property type="match status" value="1"/>
</dbReference>
<comment type="similarity">
    <text evidence="6 7">Belongs to the ClpX chaperone family.</text>
</comment>
<dbReference type="PROSITE" id="PS51902">
    <property type="entry name" value="CLPX_ZB"/>
    <property type="match status" value="1"/>
</dbReference>
<dbReference type="Pfam" id="PF06689">
    <property type="entry name" value="zf-C4_ClpX"/>
    <property type="match status" value="1"/>
</dbReference>
<dbReference type="SMART" id="SM00382">
    <property type="entry name" value="AAA"/>
    <property type="match status" value="1"/>
</dbReference>
<keyword evidence="9" id="KW-0645">Protease</keyword>
<dbReference type="InterPro" id="IPR003593">
    <property type="entry name" value="AAA+_ATPase"/>
</dbReference>
<feature type="binding site" evidence="6 7">
    <location>
        <position position="23"/>
    </location>
    <ligand>
        <name>Zn(2+)</name>
        <dbReference type="ChEBI" id="CHEBI:29105"/>
    </ligand>
</feature>
<dbReference type="GO" id="GO:0016887">
    <property type="term" value="F:ATP hydrolysis activity"/>
    <property type="evidence" value="ECO:0007669"/>
    <property type="project" value="InterPro"/>
</dbReference>
<proteinExistence type="inferred from homology"/>
<sequence length="451" mass="49362">MANTDNTGGTEENKKTVAPGMRCSFCSKTRTQVFKIVIGPHVSICDECIALCNEILHEERQKTKKPQTKKIKKLATPREIYSYLHDYVIGQDSAKRTLAVAVYNHYKRIHDLNNPVLHSRTLSATAGESVDLGKSNILMIGPTGSGKTYLAQSLAKKLDVPFAIVDATTLTEAGYVGDDVENILLRLINAADGDVEKAQHGIIYIDEIDKIARKGGENLSITRDVSGEGVQQALLKIIEGTLATVPPEGGRKHPAHTNLEIETSNILFIVAGAFDGLEDRILARTDRTSIGFGAELTAAPDTDQTLSQIMPEDLTHYGIIPELIGRLPVISTLKELTTEELEQILTKPKNALLKQYKHLFALDGVELIFEDDALHAVAELAETRKTGARGLRSMMEGILQPIMFEVPDRQDVTSVVITEDTVRTGAEPVYVLEADEKSSKSARTRAKKKAA</sequence>
<evidence type="ECO:0000256" key="3">
    <source>
        <dbReference type="ARBA" id="ARBA00022833"/>
    </source>
</evidence>
<keyword evidence="9" id="KW-0378">Hydrolase</keyword>
<dbReference type="GO" id="GO:0008233">
    <property type="term" value="F:peptidase activity"/>
    <property type="evidence" value="ECO:0007669"/>
    <property type="project" value="UniProtKB-KW"/>
</dbReference>
<dbReference type="GO" id="GO:0051082">
    <property type="term" value="F:unfolded protein binding"/>
    <property type="evidence" value="ECO:0007669"/>
    <property type="project" value="UniProtKB-UniRule"/>
</dbReference>
<feature type="domain" description="ClpX-type ZB" evidence="8">
    <location>
        <begin position="7"/>
        <end position="64"/>
    </location>
</feature>
<feature type="binding site" evidence="6 7">
    <location>
        <position position="26"/>
    </location>
    <ligand>
        <name>Zn(2+)</name>
        <dbReference type="ChEBI" id="CHEBI:29105"/>
    </ligand>
</feature>
<dbReference type="SMART" id="SM01086">
    <property type="entry name" value="ClpB_D2-small"/>
    <property type="match status" value="1"/>
</dbReference>
<keyword evidence="2 6" id="KW-0547">Nucleotide-binding</keyword>
<keyword evidence="3 6" id="KW-0862">Zinc</keyword>
<dbReference type="EMBL" id="LR134521">
    <property type="protein sequence ID" value="VEJ29586.1"/>
    <property type="molecule type" value="Genomic_DNA"/>
</dbReference>
<feature type="binding site" evidence="6 7">
    <location>
        <position position="48"/>
    </location>
    <ligand>
        <name>Zn(2+)</name>
        <dbReference type="ChEBI" id="CHEBI:29105"/>
    </ligand>
</feature>
<dbReference type="SUPFAM" id="SSF57716">
    <property type="entry name" value="Glucocorticoid receptor-like (DNA-binding domain)"/>
    <property type="match status" value="1"/>
</dbReference>
<dbReference type="InterPro" id="IPR019489">
    <property type="entry name" value="Clp_ATPase_C"/>
</dbReference>
<feature type="binding site" evidence="6 7">
    <location>
        <position position="45"/>
    </location>
    <ligand>
        <name>Zn(2+)</name>
        <dbReference type="ChEBI" id="CHEBI:29105"/>
    </ligand>
</feature>
<organism evidence="9 10">
    <name type="scientific">Rothia dentocariosa</name>
    <dbReference type="NCBI Taxonomy" id="2047"/>
    <lineage>
        <taxon>Bacteria</taxon>
        <taxon>Bacillati</taxon>
        <taxon>Actinomycetota</taxon>
        <taxon>Actinomycetes</taxon>
        <taxon>Micrococcales</taxon>
        <taxon>Micrococcaceae</taxon>
        <taxon>Rothia</taxon>
    </lineage>
</organism>
<dbReference type="GO" id="GO:0046983">
    <property type="term" value="F:protein dimerization activity"/>
    <property type="evidence" value="ECO:0007669"/>
    <property type="project" value="UniProtKB-UniRule"/>
</dbReference>
<dbReference type="PANTHER" id="PTHR48102">
    <property type="entry name" value="ATP-DEPENDENT CLP PROTEASE ATP-BINDING SUBUNIT CLPX-LIKE, MITOCHONDRIAL-RELATED"/>
    <property type="match status" value="1"/>
</dbReference>
<evidence type="ECO:0000313" key="9">
    <source>
        <dbReference type="EMBL" id="VEJ29586.1"/>
    </source>
</evidence>
<dbReference type="Gene3D" id="1.10.8.60">
    <property type="match status" value="1"/>
</dbReference>
<dbReference type="SUPFAM" id="SSF52540">
    <property type="entry name" value="P-loop containing nucleoside triphosphate hydrolases"/>
    <property type="match status" value="1"/>
</dbReference>
<dbReference type="FunFam" id="1.10.8.60:FF:000002">
    <property type="entry name" value="ATP-dependent Clp protease ATP-binding subunit ClpX"/>
    <property type="match status" value="1"/>
</dbReference>
<dbReference type="STRING" id="762948.HMPREF0733_12095"/>
<dbReference type="GO" id="GO:0051603">
    <property type="term" value="P:proteolysis involved in protein catabolic process"/>
    <property type="evidence" value="ECO:0007669"/>
    <property type="project" value="TreeGrafter"/>
</dbReference>
<dbReference type="InterPro" id="IPR046425">
    <property type="entry name" value="ClpX_bact"/>
</dbReference>
<dbReference type="GO" id="GO:0005524">
    <property type="term" value="F:ATP binding"/>
    <property type="evidence" value="ECO:0007669"/>
    <property type="project" value="UniProtKB-UniRule"/>
</dbReference>
<dbReference type="HAMAP" id="MF_00175">
    <property type="entry name" value="ClpX"/>
    <property type="match status" value="1"/>
</dbReference>
<evidence type="ECO:0000256" key="1">
    <source>
        <dbReference type="ARBA" id="ARBA00022723"/>
    </source>
</evidence>
<dbReference type="InterPro" id="IPR038366">
    <property type="entry name" value="Znf_CppX_C4_sf"/>
</dbReference>
<dbReference type="NCBIfam" id="NF003745">
    <property type="entry name" value="PRK05342.1"/>
    <property type="match status" value="1"/>
</dbReference>
<dbReference type="SMART" id="SM00994">
    <property type="entry name" value="zf-C4_ClpX"/>
    <property type="match status" value="1"/>
</dbReference>
<evidence type="ECO:0000313" key="10">
    <source>
        <dbReference type="Proteomes" id="UP000270988"/>
    </source>
</evidence>
<comment type="subunit">
    <text evidence="6">Component of the ClpX-ClpP complex. Forms a hexameric ring that, in the presence of ATP, binds to fourteen ClpP subunits assembled into a disk-like structure with a central cavity, resembling the structure of eukaryotic proteasomes.</text>
</comment>
<dbReference type="Proteomes" id="UP000270988">
    <property type="component" value="Chromosome"/>
</dbReference>
<name>A0A3S4YKQ9_9MICC</name>
<dbReference type="InterPro" id="IPR027417">
    <property type="entry name" value="P-loop_NTPase"/>
</dbReference>
<accession>A0A3S4YKQ9</accession>
<dbReference type="InterPro" id="IPR059188">
    <property type="entry name" value="Znf_CLPX-like"/>
</dbReference>
<dbReference type="InterPro" id="IPR010603">
    <property type="entry name" value="Znf_CppX_C4"/>
</dbReference>
<reference evidence="9 10" key="1">
    <citation type="submission" date="2018-12" db="EMBL/GenBank/DDBJ databases">
        <authorList>
            <consortium name="Pathogen Informatics"/>
        </authorList>
    </citation>
    <scope>NUCLEOTIDE SEQUENCE [LARGE SCALE GENOMIC DNA]</scope>
    <source>
        <strain evidence="9 10">NCTC10918</strain>
    </source>
</reference>
<dbReference type="Gene3D" id="3.40.50.300">
    <property type="entry name" value="P-loop containing nucleotide triphosphate hydrolases"/>
    <property type="match status" value="1"/>
</dbReference>
<dbReference type="PANTHER" id="PTHR48102:SF7">
    <property type="entry name" value="ATP-DEPENDENT CLP PROTEASE ATP-BINDING SUBUNIT CLPX-LIKE, MITOCHONDRIAL"/>
    <property type="match status" value="1"/>
</dbReference>
<dbReference type="GO" id="GO:0009376">
    <property type="term" value="C:HslUV protease complex"/>
    <property type="evidence" value="ECO:0007669"/>
    <property type="project" value="TreeGrafter"/>
</dbReference>
<evidence type="ECO:0000256" key="4">
    <source>
        <dbReference type="ARBA" id="ARBA00022840"/>
    </source>
</evidence>
<evidence type="ECO:0000256" key="7">
    <source>
        <dbReference type="PROSITE-ProRule" id="PRU01250"/>
    </source>
</evidence>
<dbReference type="GO" id="GO:0140662">
    <property type="term" value="F:ATP-dependent protein folding chaperone"/>
    <property type="evidence" value="ECO:0007669"/>
    <property type="project" value="InterPro"/>
</dbReference>
<protein>
    <recommendedName>
        <fullName evidence="6">ATP-dependent Clp protease ATP-binding subunit ClpX</fullName>
    </recommendedName>
</protein>
<evidence type="ECO:0000256" key="2">
    <source>
        <dbReference type="ARBA" id="ARBA00022741"/>
    </source>
</evidence>
<keyword evidence="5 6" id="KW-0143">Chaperone</keyword>
<evidence type="ECO:0000256" key="6">
    <source>
        <dbReference type="HAMAP-Rule" id="MF_00175"/>
    </source>
</evidence>
<dbReference type="InterPro" id="IPR050052">
    <property type="entry name" value="ATP-dep_Clp_protease_ClpX"/>
</dbReference>
<dbReference type="CDD" id="cd19497">
    <property type="entry name" value="RecA-like_ClpX"/>
    <property type="match status" value="1"/>
</dbReference>
<evidence type="ECO:0000259" key="8">
    <source>
        <dbReference type="PROSITE" id="PS51902"/>
    </source>
</evidence>